<feature type="domain" description="Peptidase S1" evidence="1">
    <location>
        <begin position="64"/>
        <end position="120"/>
    </location>
</feature>
<feature type="non-terminal residue" evidence="2">
    <location>
        <position position="151"/>
    </location>
</feature>
<evidence type="ECO:0000259" key="1">
    <source>
        <dbReference type="Pfam" id="PF00089"/>
    </source>
</evidence>
<dbReference type="SUPFAM" id="SSF50494">
    <property type="entry name" value="Trypsin-like serine proteases"/>
    <property type="match status" value="1"/>
</dbReference>
<dbReference type="EMBL" id="JASPKZ010003064">
    <property type="protein sequence ID" value="KAJ9594179.1"/>
    <property type="molecule type" value="Genomic_DNA"/>
</dbReference>
<protein>
    <recommendedName>
        <fullName evidence="1">Peptidase S1 domain-containing protein</fullName>
    </recommendedName>
</protein>
<accession>A0AAD8ELE9</accession>
<dbReference type="Pfam" id="PF00089">
    <property type="entry name" value="Trypsin"/>
    <property type="match status" value="1"/>
</dbReference>
<comment type="caution">
    <text evidence="2">The sequence shown here is derived from an EMBL/GenBank/DDBJ whole genome shotgun (WGS) entry which is preliminary data.</text>
</comment>
<dbReference type="Gene3D" id="2.40.10.10">
    <property type="entry name" value="Trypsin-like serine proteases"/>
    <property type="match status" value="1"/>
</dbReference>
<dbReference type="GO" id="GO:0006508">
    <property type="term" value="P:proteolysis"/>
    <property type="evidence" value="ECO:0007669"/>
    <property type="project" value="InterPro"/>
</dbReference>
<proteinExistence type="predicted"/>
<organism evidence="2 3">
    <name type="scientific">Diploptera punctata</name>
    <name type="common">Pacific beetle cockroach</name>
    <dbReference type="NCBI Taxonomy" id="6984"/>
    <lineage>
        <taxon>Eukaryota</taxon>
        <taxon>Metazoa</taxon>
        <taxon>Ecdysozoa</taxon>
        <taxon>Arthropoda</taxon>
        <taxon>Hexapoda</taxon>
        <taxon>Insecta</taxon>
        <taxon>Pterygota</taxon>
        <taxon>Neoptera</taxon>
        <taxon>Polyneoptera</taxon>
        <taxon>Dictyoptera</taxon>
        <taxon>Blattodea</taxon>
        <taxon>Blaberoidea</taxon>
        <taxon>Blaberidae</taxon>
        <taxon>Diplopterinae</taxon>
        <taxon>Diploptera</taxon>
    </lineage>
</organism>
<dbReference type="InterPro" id="IPR009003">
    <property type="entry name" value="Peptidase_S1_PA"/>
</dbReference>
<dbReference type="Proteomes" id="UP001233999">
    <property type="component" value="Unassembled WGS sequence"/>
</dbReference>
<keyword evidence="3" id="KW-1185">Reference proteome</keyword>
<dbReference type="AlphaFoldDB" id="A0AAD8ELE9"/>
<sequence>MYKVGQVDETLGYFQNIKSIIKHPKFRADRDNGTLLEIYNDMCLLYTEDKIKFNKAEIEERVKTSNTITIAVDGPYPYFGDSGGPLMCDGKQIGVNSIGYYKRKPIRIVYENVGAYKDWIDSTVEENVFDKCSNEMPTPTKSGQHYKDEPR</sequence>
<reference evidence="2" key="1">
    <citation type="journal article" date="2023" name="IScience">
        <title>Live-bearing cockroach genome reveals convergent evolutionary mechanisms linked to viviparity in insects and beyond.</title>
        <authorList>
            <person name="Fouks B."/>
            <person name="Harrison M.C."/>
            <person name="Mikhailova A.A."/>
            <person name="Marchal E."/>
            <person name="English S."/>
            <person name="Carruthers M."/>
            <person name="Jennings E.C."/>
            <person name="Chiamaka E.L."/>
            <person name="Frigard R.A."/>
            <person name="Pippel M."/>
            <person name="Attardo G.M."/>
            <person name="Benoit J.B."/>
            <person name="Bornberg-Bauer E."/>
            <person name="Tobe S.S."/>
        </authorList>
    </citation>
    <scope>NUCLEOTIDE SEQUENCE</scope>
    <source>
        <strain evidence="2">Stay&amp;Tobe</strain>
    </source>
</reference>
<dbReference type="GO" id="GO:0004252">
    <property type="term" value="F:serine-type endopeptidase activity"/>
    <property type="evidence" value="ECO:0007669"/>
    <property type="project" value="InterPro"/>
</dbReference>
<evidence type="ECO:0000313" key="3">
    <source>
        <dbReference type="Proteomes" id="UP001233999"/>
    </source>
</evidence>
<dbReference type="InterPro" id="IPR043504">
    <property type="entry name" value="Peptidase_S1_PA_chymotrypsin"/>
</dbReference>
<dbReference type="InterPro" id="IPR001254">
    <property type="entry name" value="Trypsin_dom"/>
</dbReference>
<reference evidence="2" key="2">
    <citation type="submission" date="2023-05" db="EMBL/GenBank/DDBJ databases">
        <authorList>
            <person name="Fouks B."/>
        </authorList>
    </citation>
    <scope>NUCLEOTIDE SEQUENCE</scope>
    <source>
        <strain evidence="2">Stay&amp;Tobe</strain>
        <tissue evidence="2">Testes</tissue>
    </source>
</reference>
<evidence type="ECO:0000313" key="2">
    <source>
        <dbReference type="EMBL" id="KAJ9594179.1"/>
    </source>
</evidence>
<name>A0AAD8ELE9_DIPPU</name>
<gene>
    <name evidence="2" type="ORF">L9F63_014339</name>
</gene>